<dbReference type="InterPro" id="IPR013094">
    <property type="entry name" value="AB_hydrolase_3"/>
</dbReference>
<organism evidence="5 6">
    <name type="scientific">Acinetobacter lanii</name>
    <dbReference type="NCBI Taxonomy" id="2715163"/>
    <lineage>
        <taxon>Bacteria</taxon>
        <taxon>Pseudomonadati</taxon>
        <taxon>Pseudomonadota</taxon>
        <taxon>Gammaproteobacteria</taxon>
        <taxon>Moraxellales</taxon>
        <taxon>Moraxellaceae</taxon>
        <taxon>Acinetobacter</taxon>
    </lineage>
</organism>
<dbReference type="GO" id="GO:0004771">
    <property type="term" value="F:sterol ester esterase activity"/>
    <property type="evidence" value="ECO:0007669"/>
    <property type="project" value="TreeGrafter"/>
</dbReference>
<dbReference type="GO" id="GO:0019433">
    <property type="term" value="P:triglyceride catabolic process"/>
    <property type="evidence" value="ECO:0007669"/>
    <property type="project" value="TreeGrafter"/>
</dbReference>
<feature type="active site" evidence="3">
    <location>
        <position position="149"/>
    </location>
</feature>
<dbReference type="SUPFAM" id="SSF53474">
    <property type="entry name" value="alpha/beta-Hydrolases"/>
    <property type="match status" value="1"/>
</dbReference>
<gene>
    <name evidence="5" type="ORF">G8D99_00715</name>
</gene>
<dbReference type="KEGG" id="alj:G8D99_00715"/>
<dbReference type="Proteomes" id="UP000501939">
    <property type="component" value="Chromosome"/>
</dbReference>
<comment type="similarity">
    <text evidence="1">Belongs to the 'GDXG' lipolytic enzyme family.</text>
</comment>
<accession>A0A6G8S131</accession>
<sequence length="304" mass="34243">MKINPLLKQYITESILKTSFRFPSRLNLPPTALRIALEQFTKILPQPKNVEFKSLRIAGIRAEEIKPKPETTQLIFHIHGGAFFLGSLKTHRAFLSEIALRTQMQILHIDYPLSPEQRYPDVGDAIYDVYQMLLDQGVLPKDIIVSGDSCGANLALALALRLKQEDPKQLPSGLVLMSPFLDLTLTSESLRYNAKHDALLSIEALETGINYYVPKNIDKSLPEISPLYGDLKGLPPTLVQIGSKEILLDDATRFNEKAKEAGVEVTYKLYTGMWHNFQMFSPWFVEAKQALADLAEFANKLDET</sequence>
<feature type="domain" description="Alpha/beta hydrolase fold-3" evidence="4">
    <location>
        <begin position="75"/>
        <end position="278"/>
    </location>
</feature>
<dbReference type="PANTHER" id="PTHR23025:SF3">
    <property type="entry name" value="HORMONE-SENSITIVE LIPASE"/>
    <property type="match status" value="1"/>
</dbReference>
<reference evidence="5 6" key="1">
    <citation type="submission" date="2020-03" db="EMBL/GenBank/DDBJ databases">
        <authorList>
            <person name="Zhu W."/>
        </authorList>
    </citation>
    <scope>NUCLEOTIDE SEQUENCE [LARGE SCALE GENOMIC DNA]</scope>
    <source>
        <strain evidence="5 6">185</strain>
    </source>
</reference>
<evidence type="ECO:0000259" key="4">
    <source>
        <dbReference type="Pfam" id="PF07859"/>
    </source>
</evidence>
<evidence type="ECO:0000256" key="2">
    <source>
        <dbReference type="ARBA" id="ARBA00022801"/>
    </source>
</evidence>
<name>A0A6G8S131_9GAMM</name>
<dbReference type="GO" id="GO:0005829">
    <property type="term" value="C:cytosol"/>
    <property type="evidence" value="ECO:0007669"/>
    <property type="project" value="TreeGrafter"/>
</dbReference>
<dbReference type="GO" id="GO:0004806">
    <property type="term" value="F:triacylglycerol lipase activity"/>
    <property type="evidence" value="ECO:0007669"/>
    <property type="project" value="TreeGrafter"/>
</dbReference>
<dbReference type="RefSeq" id="WP_166321694.1">
    <property type="nucleotide sequence ID" value="NZ_CP049916.1"/>
</dbReference>
<dbReference type="EMBL" id="CP049916">
    <property type="protein sequence ID" value="QIO07693.1"/>
    <property type="molecule type" value="Genomic_DNA"/>
</dbReference>
<protein>
    <submittedName>
        <fullName evidence="5">Alpha/beta hydrolase</fullName>
    </submittedName>
</protein>
<dbReference type="PROSITE" id="PS01174">
    <property type="entry name" value="LIPASE_GDXG_SER"/>
    <property type="match status" value="1"/>
</dbReference>
<evidence type="ECO:0000256" key="3">
    <source>
        <dbReference type="PROSITE-ProRule" id="PRU10038"/>
    </source>
</evidence>
<dbReference type="PANTHER" id="PTHR23025">
    <property type="entry name" value="TRIACYLGLYCEROL LIPASE"/>
    <property type="match status" value="1"/>
</dbReference>
<dbReference type="InterPro" id="IPR002168">
    <property type="entry name" value="Lipase_GDXG_HIS_AS"/>
</dbReference>
<dbReference type="PROSITE" id="PS01173">
    <property type="entry name" value="LIPASE_GDXG_HIS"/>
    <property type="match status" value="1"/>
</dbReference>
<dbReference type="AlphaFoldDB" id="A0A6G8S131"/>
<dbReference type="Gene3D" id="3.40.50.1820">
    <property type="entry name" value="alpha/beta hydrolase"/>
    <property type="match status" value="1"/>
</dbReference>
<evidence type="ECO:0000313" key="6">
    <source>
        <dbReference type="Proteomes" id="UP000501939"/>
    </source>
</evidence>
<dbReference type="InterPro" id="IPR033140">
    <property type="entry name" value="Lipase_GDXG_put_SER_AS"/>
</dbReference>
<proteinExistence type="inferred from homology"/>
<keyword evidence="6" id="KW-1185">Reference proteome</keyword>
<dbReference type="Pfam" id="PF07859">
    <property type="entry name" value="Abhydrolase_3"/>
    <property type="match status" value="1"/>
</dbReference>
<evidence type="ECO:0000313" key="5">
    <source>
        <dbReference type="EMBL" id="QIO07693.1"/>
    </source>
</evidence>
<keyword evidence="2 5" id="KW-0378">Hydrolase</keyword>
<evidence type="ECO:0000256" key="1">
    <source>
        <dbReference type="ARBA" id="ARBA00010515"/>
    </source>
</evidence>
<dbReference type="InterPro" id="IPR029058">
    <property type="entry name" value="AB_hydrolase_fold"/>
</dbReference>